<proteinExistence type="predicted"/>
<dbReference type="SMART" id="SM00448">
    <property type="entry name" value="REC"/>
    <property type="match status" value="1"/>
</dbReference>
<feature type="domain" description="PAC" evidence="18">
    <location>
        <begin position="458"/>
        <end position="509"/>
    </location>
</feature>
<dbReference type="InterPro" id="IPR036890">
    <property type="entry name" value="HATPase_C_sf"/>
</dbReference>
<dbReference type="InterPro" id="IPR000014">
    <property type="entry name" value="PAS"/>
</dbReference>
<dbReference type="SMART" id="SM00086">
    <property type="entry name" value="PAC"/>
    <property type="match status" value="3"/>
</dbReference>
<dbReference type="InterPro" id="IPR036097">
    <property type="entry name" value="HisK_dim/P_sf"/>
</dbReference>
<evidence type="ECO:0000256" key="12">
    <source>
        <dbReference type="ARBA" id="ARBA00023136"/>
    </source>
</evidence>
<evidence type="ECO:0000256" key="9">
    <source>
        <dbReference type="ARBA" id="ARBA00022840"/>
    </source>
</evidence>
<evidence type="ECO:0000256" key="2">
    <source>
        <dbReference type="ARBA" id="ARBA00004141"/>
    </source>
</evidence>
<dbReference type="SUPFAM" id="SSF52172">
    <property type="entry name" value="CheY-like"/>
    <property type="match status" value="1"/>
</dbReference>
<dbReference type="Pfam" id="PF08447">
    <property type="entry name" value="PAS_3"/>
    <property type="match status" value="1"/>
</dbReference>
<protein>
    <recommendedName>
        <fullName evidence="3">histidine kinase</fullName>
        <ecNumber evidence="3">2.7.13.3</ecNumber>
    </recommendedName>
</protein>
<feature type="transmembrane region" description="Helical" evidence="14">
    <location>
        <begin position="45"/>
        <end position="73"/>
    </location>
</feature>
<evidence type="ECO:0000256" key="13">
    <source>
        <dbReference type="PROSITE-ProRule" id="PRU00169"/>
    </source>
</evidence>
<feature type="domain" description="PAC" evidence="18">
    <location>
        <begin position="208"/>
        <end position="260"/>
    </location>
</feature>
<name>A0ABT5BKW3_9BACT</name>
<dbReference type="InterPro" id="IPR025201">
    <property type="entry name" value="KdpD_TM"/>
</dbReference>
<dbReference type="PROSITE" id="PS50109">
    <property type="entry name" value="HIS_KIN"/>
    <property type="match status" value="1"/>
</dbReference>
<evidence type="ECO:0000259" key="18">
    <source>
        <dbReference type="PROSITE" id="PS50113"/>
    </source>
</evidence>
<dbReference type="Gene3D" id="3.40.50.2300">
    <property type="match status" value="1"/>
</dbReference>
<keyword evidence="9" id="KW-0067">ATP-binding</keyword>
<evidence type="ECO:0000259" key="17">
    <source>
        <dbReference type="PROSITE" id="PS50112"/>
    </source>
</evidence>
<organism evidence="19 20">
    <name type="scientific">Nannocystis radixulma</name>
    <dbReference type="NCBI Taxonomy" id="2995305"/>
    <lineage>
        <taxon>Bacteria</taxon>
        <taxon>Pseudomonadati</taxon>
        <taxon>Myxococcota</taxon>
        <taxon>Polyangia</taxon>
        <taxon>Nannocystales</taxon>
        <taxon>Nannocystaceae</taxon>
        <taxon>Nannocystis</taxon>
    </lineage>
</organism>
<dbReference type="InterPro" id="IPR013767">
    <property type="entry name" value="PAS_fold"/>
</dbReference>
<feature type="domain" description="PAS" evidence="17">
    <location>
        <begin position="257"/>
        <end position="328"/>
    </location>
</feature>
<dbReference type="InterPro" id="IPR001610">
    <property type="entry name" value="PAC"/>
</dbReference>
<evidence type="ECO:0000256" key="8">
    <source>
        <dbReference type="ARBA" id="ARBA00022777"/>
    </source>
</evidence>
<dbReference type="Pfam" id="PF02518">
    <property type="entry name" value="HATPase_c"/>
    <property type="match status" value="1"/>
</dbReference>
<keyword evidence="20" id="KW-1185">Reference proteome</keyword>
<keyword evidence="7" id="KW-0547">Nucleotide-binding</keyword>
<keyword evidence="8" id="KW-0418">Kinase</keyword>
<dbReference type="InterPro" id="IPR013655">
    <property type="entry name" value="PAS_fold_3"/>
</dbReference>
<dbReference type="PROSITE" id="PS50113">
    <property type="entry name" value="PAC"/>
    <property type="match status" value="3"/>
</dbReference>
<dbReference type="EC" id="2.7.13.3" evidence="3"/>
<dbReference type="Pfam" id="PF13493">
    <property type="entry name" value="DUF4118"/>
    <property type="match status" value="1"/>
</dbReference>
<evidence type="ECO:0000313" key="19">
    <source>
        <dbReference type="EMBL" id="MDC0674790.1"/>
    </source>
</evidence>
<evidence type="ECO:0000313" key="20">
    <source>
        <dbReference type="Proteomes" id="UP001217838"/>
    </source>
</evidence>
<dbReference type="InterPro" id="IPR003594">
    <property type="entry name" value="HATPase_dom"/>
</dbReference>
<dbReference type="InterPro" id="IPR035965">
    <property type="entry name" value="PAS-like_dom_sf"/>
</dbReference>
<evidence type="ECO:0000259" key="15">
    <source>
        <dbReference type="PROSITE" id="PS50109"/>
    </source>
</evidence>
<dbReference type="Gene3D" id="1.20.120.620">
    <property type="entry name" value="Backbone structure of the membrane domain of e. Coli histidine kinase receptor kdpd"/>
    <property type="match status" value="1"/>
</dbReference>
<dbReference type="Pfam" id="PF00072">
    <property type="entry name" value="Response_reg"/>
    <property type="match status" value="1"/>
</dbReference>
<dbReference type="CDD" id="cd00130">
    <property type="entry name" value="PAS"/>
    <property type="match status" value="2"/>
</dbReference>
<dbReference type="PROSITE" id="PS50112">
    <property type="entry name" value="PAS"/>
    <property type="match status" value="2"/>
</dbReference>
<dbReference type="InterPro" id="IPR003661">
    <property type="entry name" value="HisK_dim/P_dom"/>
</dbReference>
<dbReference type="InterPro" id="IPR004358">
    <property type="entry name" value="Sig_transdc_His_kin-like_C"/>
</dbReference>
<dbReference type="Gene3D" id="3.30.450.20">
    <property type="entry name" value="PAS domain"/>
    <property type="match status" value="3"/>
</dbReference>
<evidence type="ECO:0000256" key="10">
    <source>
        <dbReference type="ARBA" id="ARBA00022989"/>
    </source>
</evidence>
<dbReference type="Proteomes" id="UP001217838">
    <property type="component" value="Unassembled WGS sequence"/>
</dbReference>
<dbReference type="InterPro" id="IPR038318">
    <property type="entry name" value="KdpD_sf"/>
</dbReference>
<dbReference type="EMBL" id="JAQNDN010000025">
    <property type="protein sequence ID" value="MDC0674790.1"/>
    <property type="molecule type" value="Genomic_DNA"/>
</dbReference>
<gene>
    <name evidence="19" type="ORF">POL58_43980</name>
</gene>
<reference evidence="19 20" key="1">
    <citation type="submission" date="2022-11" db="EMBL/GenBank/DDBJ databases">
        <title>Minimal conservation of predation-associated metabolite biosynthetic gene clusters underscores biosynthetic potential of Myxococcota including descriptions for ten novel species: Archangium lansinium sp. nov., Myxococcus landrumus sp. nov., Nannocystis bai.</title>
        <authorList>
            <person name="Ahearne A."/>
            <person name="Stevens C."/>
            <person name="Dowd S."/>
        </authorList>
    </citation>
    <scope>NUCLEOTIDE SEQUENCE [LARGE SCALE GENOMIC DNA]</scope>
    <source>
        <strain evidence="19 20">NCELM</strain>
    </source>
</reference>
<feature type="modified residue" description="4-aspartylphosphate" evidence="13">
    <location>
        <position position="816"/>
    </location>
</feature>
<feature type="transmembrane region" description="Helical" evidence="14">
    <location>
        <begin position="85"/>
        <end position="108"/>
    </location>
</feature>
<feature type="domain" description="Response regulatory" evidence="16">
    <location>
        <begin position="767"/>
        <end position="883"/>
    </location>
</feature>
<dbReference type="Pfam" id="PF00512">
    <property type="entry name" value="HisKA"/>
    <property type="match status" value="1"/>
</dbReference>
<evidence type="ECO:0000256" key="4">
    <source>
        <dbReference type="ARBA" id="ARBA00022553"/>
    </source>
</evidence>
<dbReference type="SMART" id="SM00091">
    <property type="entry name" value="PAS"/>
    <property type="match status" value="2"/>
</dbReference>
<dbReference type="Gene3D" id="2.10.70.100">
    <property type="match status" value="1"/>
</dbReference>
<dbReference type="CDD" id="cd00082">
    <property type="entry name" value="HisKA"/>
    <property type="match status" value="1"/>
</dbReference>
<evidence type="ECO:0000256" key="1">
    <source>
        <dbReference type="ARBA" id="ARBA00000085"/>
    </source>
</evidence>
<dbReference type="InterPro" id="IPR011006">
    <property type="entry name" value="CheY-like_superfamily"/>
</dbReference>
<evidence type="ECO:0000256" key="11">
    <source>
        <dbReference type="ARBA" id="ARBA00023012"/>
    </source>
</evidence>
<dbReference type="InterPro" id="IPR001789">
    <property type="entry name" value="Sig_transdc_resp-reg_receiver"/>
</dbReference>
<dbReference type="SMART" id="SM00387">
    <property type="entry name" value="HATPase_c"/>
    <property type="match status" value="1"/>
</dbReference>
<keyword evidence="12 14" id="KW-0472">Membrane</keyword>
<keyword evidence="5" id="KW-0808">Transferase</keyword>
<evidence type="ECO:0000256" key="6">
    <source>
        <dbReference type="ARBA" id="ARBA00022692"/>
    </source>
</evidence>
<dbReference type="InterPro" id="IPR005467">
    <property type="entry name" value="His_kinase_dom"/>
</dbReference>
<keyword evidence="11" id="KW-0902">Two-component regulatory system</keyword>
<dbReference type="CDD" id="cd17580">
    <property type="entry name" value="REC_2_DhkD-like"/>
    <property type="match status" value="1"/>
</dbReference>
<evidence type="ECO:0000256" key="5">
    <source>
        <dbReference type="ARBA" id="ARBA00022679"/>
    </source>
</evidence>
<evidence type="ECO:0000259" key="16">
    <source>
        <dbReference type="PROSITE" id="PS50110"/>
    </source>
</evidence>
<comment type="catalytic activity">
    <reaction evidence="1">
        <text>ATP + protein L-histidine = ADP + protein N-phospho-L-histidine.</text>
        <dbReference type="EC" id="2.7.13.3"/>
    </reaction>
</comment>
<dbReference type="SUPFAM" id="SSF55874">
    <property type="entry name" value="ATPase domain of HSP90 chaperone/DNA topoisomerase II/histidine kinase"/>
    <property type="match status" value="1"/>
</dbReference>
<keyword evidence="6 14" id="KW-0812">Transmembrane</keyword>
<dbReference type="Gene3D" id="3.30.565.10">
    <property type="entry name" value="Histidine kinase-like ATPase, C-terminal domain"/>
    <property type="match status" value="1"/>
</dbReference>
<dbReference type="NCBIfam" id="TIGR00229">
    <property type="entry name" value="sensory_box"/>
    <property type="match status" value="2"/>
</dbReference>
<feature type="domain" description="PAC" evidence="18">
    <location>
        <begin position="330"/>
        <end position="382"/>
    </location>
</feature>
<accession>A0ABT5BKW3</accession>
<comment type="subcellular location">
    <subcellularLocation>
        <location evidence="2">Membrane</location>
        <topology evidence="2">Multi-pass membrane protein</topology>
    </subcellularLocation>
</comment>
<keyword evidence="4 13" id="KW-0597">Phosphoprotein</keyword>
<comment type="caution">
    <text evidence="19">The sequence shown here is derived from an EMBL/GenBank/DDBJ whole genome shotgun (WGS) entry which is preliminary data.</text>
</comment>
<dbReference type="PROSITE" id="PS50110">
    <property type="entry name" value="RESPONSE_REGULATORY"/>
    <property type="match status" value="1"/>
</dbReference>
<dbReference type="SMART" id="SM00388">
    <property type="entry name" value="HisKA"/>
    <property type="match status" value="1"/>
</dbReference>
<dbReference type="Pfam" id="PF00989">
    <property type="entry name" value="PAS"/>
    <property type="match status" value="1"/>
</dbReference>
<feature type="domain" description="Histidine kinase" evidence="15">
    <location>
        <begin position="527"/>
        <end position="745"/>
    </location>
</feature>
<evidence type="ECO:0000256" key="7">
    <source>
        <dbReference type="ARBA" id="ARBA00022741"/>
    </source>
</evidence>
<dbReference type="PANTHER" id="PTHR43047">
    <property type="entry name" value="TWO-COMPONENT HISTIDINE PROTEIN KINASE"/>
    <property type="match status" value="1"/>
</dbReference>
<dbReference type="PRINTS" id="PR00344">
    <property type="entry name" value="BCTRLSENSOR"/>
</dbReference>
<dbReference type="Gene3D" id="1.10.287.130">
    <property type="match status" value="1"/>
</dbReference>
<dbReference type="RefSeq" id="WP_272009291.1">
    <property type="nucleotide sequence ID" value="NZ_JAQNDN010000025.1"/>
</dbReference>
<sequence>MSSRARIWTGYALGLGATAWAVVARLALASSLLERAALMPFVPAVLVAAFVGGLRPGLLTTAASILAGLYFLLSTEHAATVQVAGDWLHLVIFAATAISICWVCEGLWAARRNLSRRAAEQLRQRGEELDRLLELMPAAAWLARDPECRRVVGNTLCCGWLGVASGWNFSVALPPEERRWLRFEHEGRELAQEEMPMHRAIATRTPVTDMEVDLVLVDQTVISLLASAAPLFDAAGAVRGAVVVYLDTRERKQMRNNEERLRLAMEGADLGEWEMNLRTQRAFWSPLARELLGVGPDTPITFELYESRLHPDDLERDRVAVAQCLVTGKYQNEYRIPLVGGGFRWIDARAKLVRDTHGQIVRLFGVVSDITARKEAEEALARSEERLRLILESARDYAIFTVDGCGIVTSWNAGAANVFGYEEREIVGKNGDVLFTPEDRARSVPEKEMRAAQREGRARNERWHLRKDGSRFWGSGLTMPLRDHGEYHGFLKIMRDWTEARRAKEMLERQAEALRQADRRKDEFLATLAHELRNPLAPLRHGLEILHRPGADKDMAERARAMMERQLVHMVHLIDDLLDVSRISRGKIELRKERIALAQVLRTAVETVHPLIESHHHELTLDVPPEPVFVEADLIRLAQVFANLLGNAAKFTPAGGHIWVTVEPRCDEVMVRVKDSGIGIKPEMLPRVFDLFAQVSDALERSQGGLGIGLSLVKQLVEMHGGAVEASSPGLDRGSEFTVRLPIAAAPAVPAGPPAPTRAALEDVGHRVLVVDDNRDAAISLADILGLMGCDTRVAHDGFEGLRAAAEFCPELVFLDIGMPQMNGYETARRMRAEPWGQKLVLVALTGWGQAEDKARAHDAGFDRHIVKPASTEVLEALLAELPARSATAA</sequence>
<feature type="domain" description="PAS" evidence="17">
    <location>
        <begin position="383"/>
        <end position="456"/>
    </location>
</feature>
<keyword evidence="10 14" id="KW-1133">Transmembrane helix</keyword>
<dbReference type="InterPro" id="IPR000700">
    <property type="entry name" value="PAS-assoc_C"/>
</dbReference>
<dbReference type="PANTHER" id="PTHR43047:SF72">
    <property type="entry name" value="OSMOSENSING HISTIDINE PROTEIN KINASE SLN1"/>
    <property type="match status" value="1"/>
</dbReference>
<dbReference type="SUPFAM" id="SSF47384">
    <property type="entry name" value="Homodimeric domain of signal transducing histidine kinase"/>
    <property type="match status" value="1"/>
</dbReference>
<evidence type="ECO:0000256" key="14">
    <source>
        <dbReference type="SAM" id="Phobius"/>
    </source>
</evidence>
<evidence type="ECO:0000256" key="3">
    <source>
        <dbReference type="ARBA" id="ARBA00012438"/>
    </source>
</evidence>
<dbReference type="SUPFAM" id="SSF55785">
    <property type="entry name" value="PYP-like sensor domain (PAS domain)"/>
    <property type="match status" value="3"/>
</dbReference>